<dbReference type="Gene3D" id="1.25.40.10">
    <property type="entry name" value="Tetratricopeptide repeat domain"/>
    <property type="match status" value="1"/>
</dbReference>
<dbReference type="Proteomes" id="UP001371456">
    <property type="component" value="Unassembled WGS sequence"/>
</dbReference>
<gene>
    <name evidence="3" type="ORF">RDI58_010989</name>
</gene>
<evidence type="ECO:0000256" key="2">
    <source>
        <dbReference type="SAM" id="SignalP"/>
    </source>
</evidence>
<organism evidence="3 4">
    <name type="scientific">Solanum bulbocastanum</name>
    <name type="common">Wild potato</name>
    <dbReference type="NCBI Taxonomy" id="147425"/>
    <lineage>
        <taxon>Eukaryota</taxon>
        <taxon>Viridiplantae</taxon>
        <taxon>Streptophyta</taxon>
        <taxon>Embryophyta</taxon>
        <taxon>Tracheophyta</taxon>
        <taxon>Spermatophyta</taxon>
        <taxon>Magnoliopsida</taxon>
        <taxon>eudicotyledons</taxon>
        <taxon>Gunneridae</taxon>
        <taxon>Pentapetalae</taxon>
        <taxon>asterids</taxon>
        <taxon>lamiids</taxon>
        <taxon>Solanales</taxon>
        <taxon>Solanaceae</taxon>
        <taxon>Solanoideae</taxon>
        <taxon>Solaneae</taxon>
        <taxon>Solanum</taxon>
    </lineage>
</organism>
<feature type="region of interest" description="Disordered" evidence="1">
    <location>
        <begin position="328"/>
        <end position="351"/>
    </location>
</feature>
<evidence type="ECO:0000313" key="3">
    <source>
        <dbReference type="EMBL" id="KAK6791908.1"/>
    </source>
</evidence>
<protein>
    <recommendedName>
        <fullName evidence="5">Pentatricopeptide repeat-containing protein</fullName>
    </recommendedName>
</protein>
<dbReference type="EMBL" id="JBANQN010000004">
    <property type="protein sequence ID" value="KAK6791908.1"/>
    <property type="molecule type" value="Genomic_DNA"/>
</dbReference>
<dbReference type="AlphaFoldDB" id="A0AAN8YK14"/>
<evidence type="ECO:0008006" key="5">
    <source>
        <dbReference type="Google" id="ProtNLM"/>
    </source>
</evidence>
<reference evidence="3 4" key="1">
    <citation type="submission" date="2024-02" db="EMBL/GenBank/DDBJ databases">
        <title>de novo genome assembly of Solanum bulbocastanum strain 11H21.</title>
        <authorList>
            <person name="Hosaka A.J."/>
        </authorList>
    </citation>
    <scope>NUCLEOTIDE SEQUENCE [LARGE SCALE GENOMIC DNA]</scope>
    <source>
        <tissue evidence="3">Young leaves</tissue>
    </source>
</reference>
<feature type="compositionally biased region" description="Basic and acidic residues" evidence="1">
    <location>
        <begin position="342"/>
        <end position="351"/>
    </location>
</feature>
<dbReference type="PANTHER" id="PTHR47603:SF1">
    <property type="entry name" value="PPR CONTAINING-LIKE PROTEIN"/>
    <property type="match status" value="1"/>
</dbReference>
<accession>A0AAN8YK14</accession>
<feature type="signal peptide" evidence="2">
    <location>
        <begin position="1"/>
        <end position="16"/>
    </location>
</feature>
<proteinExistence type="predicted"/>
<keyword evidence="2" id="KW-0732">Signal</keyword>
<comment type="caution">
    <text evidence="3">The sequence shown here is derived from an EMBL/GenBank/DDBJ whole genome shotgun (WGS) entry which is preliminary data.</text>
</comment>
<feature type="chain" id="PRO_5042941146" description="Pentatricopeptide repeat-containing protein" evidence="2">
    <location>
        <begin position="17"/>
        <end position="351"/>
    </location>
</feature>
<keyword evidence="4" id="KW-1185">Reference proteome</keyword>
<evidence type="ECO:0000256" key="1">
    <source>
        <dbReference type="SAM" id="MobiDB-lite"/>
    </source>
</evidence>
<dbReference type="PANTHER" id="PTHR47603">
    <property type="entry name" value="PPR CONTAINING-LIKE PROTEIN"/>
    <property type="match status" value="1"/>
</dbReference>
<dbReference type="InterPro" id="IPR011990">
    <property type="entry name" value="TPR-like_helical_dom_sf"/>
</dbReference>
<sequence>MGFLKLVFLLRDRVCATKSRCEVHKEEGYSVAALFVSLLTCFLDNTPQHATPPVTSVHCRLPAITSARLHMMSKLAIITRLARQISQLTVNRTSVLTCSYSTDVRHSTSNRGDGETTWSFGDRFGYKSLSSLAGKPIGGNSKPQVGENVSRKDKISFLLNTLLDLKDSKEAVYGALDAWVAWERNFPIGSLKQVLLKLEKEQQWHKIVQVIKWMLSKGQGNTMGTYEQLIKALDMDHRAKEAHEFWNKKIGSDLHSVPWRLCSLMISVYYRNHMLEDLIKLFKGLEAFDRKPPDKSIVQKVADTYEVQGYLDQKDRLLEKYKDLFTEKWNGNPKGLRGSRPQRKEKQALED</sequence>
<evidence type="ECO:0000313" key="4">
    <source>
        <dbReference type="Proteomes" id="UP001371456"/>
    </source>
</evidence>
<name>A0AAN8YK14_SOLBU</name>